<gene>
    <name evidence="3" type="ORF">GO755_17140</name>
</gene>
<dbReference type="RefSeq" id="WP_157586416.1">
    <property type="nucleotide sequence ID" value="NZ_WPIN01000006.1"/>
</dbReference>
<comment type="caution">
    <text evidence="3">The sequence shown here is derived from an EMBL/GenBank/DDBJ whole genome shotgun (WGS) entry which is preliminary data.</text>
</comment>
<dbReference type="EMBL" id="WPIN01000006">
    <property type="protein sequence ID" value="MVM31776.1"/>
    <property type="molecule type" value="Genomic_DNA"/>
</dbReference>
<reference evidence="3 4" key="1">
    <citation type="submission" date="2019-12" db="EMBL/GenBank/DDBJ databases">
        <title>Spirosoma sp. HMF4905 genome sequencing and assembly.</title>
        <authorList>
            <person name="Kang H."/>
            <person name="Cha I."/>
            <person name="Kim H."/>
            <person name="Joh K."/>
        </authorList>
    </citation>
    <scope>NUCLEOTIDE SEQUENCE [LARGE SCALE GENOMIC DNA]</scope>
    <source>
        <strain evidence="3 4">HMF4905</strain>
    </source>
</reference>
<accession>A0A7K1SDW2</accession>
<sequence>MPTQPQQHIVQIGTKKQQAVLSKSQKEFNRLIQKIETLNQSLHDLREATQHIQQRVQTDYRPLLTQYSRFRADLVRLFDRAYESKGYTKTEKKKLVDLIQNIAFELIDNQGMDELKPIYNKHTEENFDKTNAEADQHTAELLKEMMGSMFGINFEDDVDVSDPQKMAAYVQEQVAQREAAEAERKQQAAERKAAKPKSEKQQEREARKQTEERNITKAVRTLYIDLVKAFHPDRELDEAEKLRKTEIMHRVTEAYEKSDLLALLRLQLEFEHIDQSHLETLAEEQLKYYNKILRQQAQELDDEFFALQNDLAAMTGKPAFAVNSPIALEFSLNSDIAQLKRDIKQIKSDIKAFSEPAILKQWLKTYRIQKPDEFSFFDLM</sequence>
<feature type="region of interest" description="Disordered" evidence="2">
    <location>
        <begin position="178"/>
        <end position="212"/>
    </location>
</feature>
<keyword evidence="1" id="KW-0175">Coiled coil</keyword>
<evidence type="ECO:0000256" key="2">
    <source>
        <dbReference type="SAM" id="MobiDB-lite"/>
    </source>
</evidence>
<dbReference type="AlphaFoldDB" id="A0A7K1SDW2"/>
<evidence type="ECO:0000313" key="4">
    <source>
        <dbReference type="Proteomes" id="UP000436006"/>
    </source>
</evidence>
<organism evidence="3 4">
    <name type="scientific">Spirosoma arboris</name>
    <dbReference type="NCBI Taxonomy" id="2682092"/>
    <lineage>
        <taxon>Bacteria</taxon>
        <taxon>Pseudomonadati</taxon>
        <taxon>Bacteroidota</taxon>
        <taxon>Cytophagia</taxon>
        <taxon>Cytophagales</taxon>
        <taxon>Cytophagaceae</taxon>
        <taxon>Spirosoma</taxon>
    </lineage>
</organism>
<protein>
    <recommendedName>
        <fullName evidence="5">J domain-containing protein</fullName>
    </recommendedName>
</protein>
<name>A0A7K1SDW2_9BACT</name>
<proteinExistence type="predicted"/>
<evidence type="ECO:0008006" key="5">
    <source>
        <dbReference type="Google" id="ProtNLM"/>
    </source>
</evidence>
<feature type="coiled-coil region" evidence="1">
    <location>
        <begin position="21"/>
        <end position="55"/>
    </location>
</feature>
<evidence type="ECO:0000256" key="1">
    <source>
        <dbReference type="SAM" id="Coils"/>
    </source>
</evidence>
<keyword evidence="4" id="KW-1185">Reference proteome</keyword>
<evidence type="ECO:0000313" key="3">
    <source>
        <dbReference type="EMBL" id="MVM31776.1"/>
    </source>
</evidence>
<dbReference type="Proteomes" id="UP000436006">
    <property type="component" value="Unassembled WGS sequence"/>
</dbReference>